<organism evidence="1 2">
    <name type="scientific">Caproicibacterium amylolyticum</name>
    <dbReference type="NCBI Taxonomy" id="2766537"/>
    <lineage>
        <taxon>Bacteria</taxon>
        <taxon>Bacillati</taxon>
        <taxon>Bacillota</taxon>
        <taxon>Clostridia</taxon>
        <taxon>Eubacteriales</taxon>
        <taxon>Oscillospiraceae</taxon>
        <taxon>Caproicibacterium</taxon>
    </lineage>
</organism>
<sequence length="101" mass="11176">MREFNYVSEKKSVKIDGKIYELKPSSVAIAEICQKISDFSNVSDASDILTLANVEYELVSHAIGKESCIEVLGDLMNCDVYKLGGLSGFLLEEYNENESAD</sequence>
<protein>
    <submittedName>
        <fullName evidence="1">Uncharacterized protein</fullName>
    </submittedName>
</protein>
<proteinExistence type="predicted"/>
<accession>A0A7G9WJF0</accession>
<reference evidence="1 2" key="1">
    <citation type="submission" date="2020-08" db="EMBL/GenBank/DDBJ databases">
        <authorList>
            <person name="Ren C."/>
            <person name="Gu Y."/>
            <person name="Xu Y."/>
        </authorList>
    </citation>
    <scope>NUCLEOTIDE SEQUENCE [LARGE SCALE GENOMIC DNA]</scope>
    <source>
        <strain evidence="1 2">LBM18003</strain>
    </source>
</reference>
<evidence type="ECO:0000313" key="1">
    <source>
        <dbReference type="EMBL" id="QNO18812.1"/>
    </source>
</evidence>
<keyword evidence="2" id="KW-1185">Reference proteome</keyword>
<dbReference type="RefSeq" id="WP_212507879.1">
    <property type="nucleotide sequence ID" value="NZ_CP060696.1"/>
</dbReference>
<gene>
    <name evidence="1" type="ORF">H6X83_04030</name>
</gene>
<dbReference type="KEGG" id="caml:H6X83_04030"/>
<dbReference type="Proteomes" id="UP000516046">
    <property type="component" value="Chromosome"/>
</dbReference>
<dbReference type="AlphaFoldDB" id="A0A7G9WJF0"/>
<name>A0A7G9WJF0_9FIRM</name>
<dbReference type="EMBL" id="CP060696">
    <property type="protein sequence ID" value="QNO18812.1"/>
    <property type="molecule type" value="Genomic_DNA"/>
</dbReference>
<evidence type="ECO:0000313" key="2">
    <source>
        <dbReference type="Proteomes" id="UP000516046"/>
    </source>
</evidence>